<dbReference type="AlphaFoldDB" id="A0A2X0MQI9"/>
<name>A0A2X0MQI9_9BASI</name>
<feature type="region of interest" description="Disordered" evidence="1">
    <location>
        <begin position="1"/>
        <end position="58"/>
    </location>
</feature>
<sequence length="86" mass="9384">MPATLSEFRGLHQRLNATGRSVKKAKHHQLPAHNQSGTRSVETSGVDDSARPPPLARDVQRVRVIQAQMVMSDEAQLAKEVGPFSA</sequence>
<evidence type="ECO:0000313" key="2">
    <source>
        <dbReference type="EMBL" id="SGZ27817.1"/>
    </source>
</evidence>
<feature type="compositionally biased region" description="Basic residues" evidence="1">
    <location>
        <begin position="21"/>
        <end position="30"/>
    </location>
</feature>
<dbReference type="Proteomes" id="UP000249464">
    <property type="component" value="Unassembled WGS sequence"/>
</dbReference>
<dbReference type="EMBL" id="FQNC01000088">
    <property type="protein sequence ID" value="SGZ27817.1"/>
    <property type="molecule type" value="Genomic_DNA"/>
</dbReference>
<keyword evidence="3" id="KW-1185">Reference proteome</keyword>
<evidence type="ECO:0000313" key="3">
    <source>
        <dbReference type="Proteomes" id="UP000249464"/>
    </source>
</evidence>
<reference evidence="2 3" key="1">
    <citation type="submission" date="2016-11" db="EMBL/GenBank/DDBJ databases">
        <authorList>
            <person name="Jaros S."/>
            <person name="Januszkiewicz K."/>
            <person name="Wedrychowicz H."/>
        </authorList>
    </citation>
    <scope>NUCLEOTIDE SEQUENCE [LARGE SCALE GENOMIC DNA]</scope>
</reference>
<accession>A0A2X0MQI9</accession>
<evidence type="ECO:0000256" key="1">
    <source>
        <dbReference type="SAM" id="MobiDB-lite"/>
    </source>
</evidence>
<gene>
    <name evidence="2" type="primary">BQ5605_C026g10196</name>
    <name evidence="2" type="ORF">BQ5605_C026G10196</name>
</gene>
<feature type="compositionally biased region" description="Polar residues" evidence="1">
    <location>
        <begin position="32"/>
        <end position="43"/>
    </location>
</feature>
<protein>
    <submittedName>
        <fullName evidence="2">BQ5605_C026g10196 protein</fullName>
    </submittedName>
</protein>
<organism evidence="2 3">
    <name type="scientific">Microbotryum silenes-dioicae</name>
    <dbReference type="NCBI Taxonomy" id="796604"/>
    <lineage>
        <taxon>Eukaryota</taxon>
        <taxon>Fungi</taxon>
        <taxon>Dikarya</taxon>
        <taxon>Basidiomycota</taxon>
        <taxon>Pucciniomycotina</taxon>
        <taxon>Microbotryomycetes</taxon>
        <taxon>Microbotryales</taxon>
        <taxon>Microbotryaceae</taxon>
        <taxon>Microbotryum</taxon>
    </lineage>
</organism>
<proteinExistence type="predicted"/>